<proteinExistence type="predicted"/>
<organism evidence="1 2">
    <name type="scientific">Brevibacterium aurantiacum</name>
    <dbReference type="NCBI Taxonomy" id="273384"/>
    <lineage>
        <taxon>Bacteria</taxon>
        <taxon>Bacillati</taxon>
        <taxon>Actinomycetota</taxon>
        <taxon>Actinomycetes</taxon>
        <taxon>Micrococcales</taxon>
        <taxon>Brevibacteriaceae</taxon>
        <taxon>Brevibacterium</taxon>
    </lineage>
</organism>
<accession>A0A2A3WZC7</accession>
<dbReference type="AlphaFoldDB" id="A0A2A3WZC7"/>
<protein>
    <submittedName>
        <fullName evidence="1">Uncharacterized protein</fullName>
    </submittedName>
</protein>
<dbReference type="Proteomes" id="UP000218377">
    <property type="component" value="Unassembled WGS sequence"/>
</dbReference>
<name>A0A2A3WZC7_BREAU</name>
<dbReference type="EMBL" id="NRGX01000001">
    <property type="protein sequence ID" value="PCC16883.1"/>
    <property type="molecule type" value="Genomic_DNA"/>
</dbReference>
<sequence length="257" mass="28646">MSALLVEAAGAGILSDPREFRIALEDTWTSTEWPGRAATRELWLALFEMALELGTYLEETELRPVQALPETLSVYRAAAAGHEDGISWTQSFEKAHWFATRLSVVARRPHRIFKMDAPRNAIIAAFDQSRGEQEYVINTTLIEDTARREVRPEEWEYLVERPAFETLGEPELIGMREPVIEQLGPLEATVRETPTEGYSRAEAVGFVLRSAHGMTTDAVVVALDAIEELYQAEAPGRRLSGMTLANAIATAQDDKSE</sequence>
<reference evidence="1 2" key="1">
    <citation type="journal article" date="2017" name="Elife">
        <title>Extensive horizontal gene transfer in cheese-associated bacteria.</title>
        <authorList>
            <person name="Bonham K.S."/>
            <person name="Wolfe B.E."/>
            <person name="Dutton R.J."/>
        </authorList>
    </citation>
    <scope>NUCLEOTIDE SEQUENCE [LARGE SCALE GENOMIC DNA]</scope>
    <source>
        <strain evidence="1 2">JB5</strain>
    </source>
</reference>
<evidence type="ECO:0000313" key="1">
    <source>
        <dbReference type="EMBL" id="PCC16883.1"/>
    </source>
</evidence>
<comment type="caution">
    <text evidence="1">The sequence shown here is derived from an EMBL/GenBank/DDBJ whole genome shotgun (WGS) entry which is preliminary data.</text>
</comment>
<gene>
    <name evidence="1" type="ORF">CIK79_00330</name>
</gene>
<evidence type="ECO:0000313" key="2">
    <source>
        <dbReference type="Proteomes" id="UP000218377"/>
    </source>
</evidence>
<dbReference type="RefSeq" id="WP_096157135.1">
    <property type="nucleotide sequence ID" value="NZ_NRGX01000001.1"/>
</dbReference>